<dbReference type="GO" id="GO:0016020">
    <property type="term" value="C:membrane"/>
    <property type="evidence" value="ECO:0007669"/>
    <property type="project" value="UniProtKB-SubCell"/>
</dbReference>
<evidence type="ECO:0000256" key="2">
    <source>
        <dbReference type="ARBA" id="ARBA00004141"/>
    </source>
</evidence>
<dbReference type="GO" id="GO:0008237">
    <property type="term" value="F:metallopeptidase activity"/>
    <property type="evidence" value="ECO:0007669"/>
    <property type="project" value="UniProtKB-KW"/>
</dbReference>
<comment type="caution">
    <text evidence="14">The sequence shown here is derived from an EMBL/GenBank/DDBJ whole genome shotgun (WGS) entry which is preliminary data.</text>
</comment>
<dbReference type="GO" id="GO:0006508">
    <property type="term" value="P:proteolysis"/>
    <property type="evidence" value="ECO:0007669"/>
    <property type="project" value="UniProtKB-KW"/>
</dbReference>
<dbReference type="EMBL" id="RYZH01000050">
    <property type="protein sequence ID" value="RUL84328.1"/>
    <property type="molecule type" value="Genomic_DNA"/>
</dbReference>
<feature type="transmembrane region" description="Helical" evidence="12">
    <location>
        <begin position="221"/>
        <end position="240"/>
    </location>
</feature>
<evidence type="ECO:0000259" key="13">
    <source>
        <dbReference type="Pfam" id="PF02163"/>
    </source>
</evidence>
<keyword evidence="10" id="KW-0482">Metalloprotease</keyword>
<gene>
    <name evidence="14" type="ORF">TsocGM_20585</name>
</gene>
<dbReference type="InterPro" id="IPR008915">
    <property type="entry name" value="Peptidase_M50"/>
</dbReference>
<dbReference type="OrthoDB" id="166377at2"/>
<evidence type="ECO:0000256" key="7">
    <source>
        <dbReference type="ARBA" id="ARBA00022801"/>
    </source>
</evidence>
<feature type="transmembrane region" description="Helical" evidence="12">
    <location>
        <begin position="198"/>
        <end position="215"/>
    </location>
</feature>
<name>A0A432MEZ9_9BACT</name>
<feature type="domain" description="Peptidase M50" evidence="13">
    <location>
        <begin position="48"/>
        <end position="207"/>
    </location>
</feature>
<evidence type="ECO:0000256" key="8">
    <source>
        <dbReference type="ARBA" id="ARBA00022833"/>
    </source>
</evidence>
<evidence type="ECO:0000256" key="3">
    <source>
        <dbReference type="ARBA" id="ARBA00007931"/>
    </source>
</evidence>
<dbReference type="RefSeq" id="WP_126727346.1">
    <property type="nucleotide sequence ID" value="NZ_RYZH01000050.1"/>
</dbReference>
<evidence type="ECO:0000256" key="11">
    <source>
        <dbReference type="ARBA" id="ARBA00023136"/>
    </source>
</evidence>
<feature type="transmembrane region" description="Helical" evidence="12">
    <location>
        <begin position="98"/>
        <end position="122"/>
    </location>
</feature>
<evidence type="ECO:0000256" key="4">
    <source>
        <dbReference type="ARBA" id="ARBA00022670"/>
    </source>
</evidence>
<comment type="similarity">
    <text evidence="3">Belongs to the peptidase M50B family.</text>
</comment>
<organism evidence="14 15">
    <name type="scientific">Tautonia sociabilis</name>
    <dbReference type="NCBI Taxonomy" id="2080755"/>
    <lineage>
        <taxon>Bacteria</taxon>
        <taxon>Pseudomonadati</taxon>
        <taxon>Planctomycetota</taxon>
        <taxon>Planctomycetia</taxon>
        <taxon>Isosphaerales</taxon>
        <taxon>Isosphaeraceae</taxon>
        <taxon>Tautonia</taxon>
    </lineage>
</organism>
<reference evidence="14 15" key="1">
    <citation type="submission" date="2018-12" db="EMBL/GenBank/DDBJ databases">
        <authorList>
            <person name="Toschakov S.V."/>
        </authorList>
    </citation>
    <scope>NUCLEOTIDE SEQUENCE [LARGE SCALE GENOMIC DNA]</scope>
    <source>
        <strain evidence="14 15">GM2012</strain>
    </source>
</reference>
<keyword evidence="11 12" id="KW-0472">Membrane</keyword>
<reference evidence="14 15" key="2">
    <citation type="submission" date="2019-01" db="EMBL/GenBank/DDBJ databases">
        <title>Tautonia sociabilis, a novel thermotolerant planctomycete of Isosphaeraceae family, isolated from a 4000 m deep subterranean habitat.</title>
        <authorList>
            <person name="Kovaleva O.L."/>
            <person name="Elcheninov A.G."/>
            <person name="Van Heerden E."/>
            <person name="Toshchakov S.V."/>
            <person name="Novikov A."/>
            <person name="Bonch-Osmolovskaya E.A."/>
            <person name="Kublanov I.V."/>
        </authorList>
    </citation>
    <scope>NUCLEOTIDE SEQUENCE [LARGE SCALE GENOMIC DNA]</scope>
    <source>
        <strain evidence="14 15">GM2012</strain>
    </source>
</reference>
<protein>
    <submittedName>
        <fullName evidence="14">Zn-dependent protease</fullName>
    </submittedName>
</protein>
<feature type="transmembrane region" description="Helical" evidence="12">
    <location>
        <begin position="45"/>
        <end position="64"/>
    </location>
</feature>
<evidence type="ECO:0000256" key="9">
    <source>
        <dbReference type="ARBA" id="ARBA00022989"/>
    </source>
</evidence>
<feature type="transmembrane region" description="Helical" evidence="12">
    <location>
        <begin position="155"/>
        <end position="177"/>
    </location>
</feature>
<sequence>MLGQPDTTPYDLRFSLLGVPIRVHPAFWLVGVILGFDQTDPGRTLVWVAVLFVSILWHEMGHALASKGLGLRPSVLLYWMGGLCFSDRNRLPLPGRSAVILGGPAAGLVLGLVTAAVGFAGAGMTLTDDLALFGLGSGDSIAASWKIENEYLFSFYRSMLFFNFGWTLVNLLPIWFLDGGQFLAERLCRRRRFEGMRQTHIVGMITAGLVALWAASEQDMFLAIFFGLFAFNNFQQLQVLQRGRGAVDDPGDWWRGGR</sequence>
<evidence type="ECO:0000313" key="14">
    <source>
        <dbReference type="EMBL" id="RUL84328.1"/>
    </source>
</evidence>
<evidence type="ECO:0000256" key="1">
    <source>
        <dbReference type="ARBA" id="ARBA00001947"/>
    </source>
</evidence>
<dbReference type="PANTHER" id="PTHR39188">
    <property type="entry name" value="MEMBRANE-ASSOCIATED ZINC METALLOPROTEASE M50B"/>
    <property type="match status" value="1"/>
</dbReference>
<keyword evidence="8" id="KW-0862">Zinc</keyword>
<keyword evidence="7" id="KW-0378">Hydrolase</keyword>
<evidence type="ECO:0000256" key="5">
    <source>
        <dbReference type="ARBA" id="ARBA00022692"/>
    </source>
</evidence>
<evidence type="ECO:0000256" key="10">
    <source>
        <dbReference type="ARBA" id="ARBA00023049"/>
    </source>
</evidence>
<keyword evidence="15" id="KW-1185">Reference proteome</keyword>
<dbReference type="GO" id="GO:0046872">
    <property type="term" value="F:metal ion binding"/>
    <property type="evidence" value="ECO:0007669"/>
    <property type="project" value="UniProtKB-KW"/>
</dbReference>
<keyword evidence="6" id="KW-0479">Metal-binding</keyword>
<proteinExistence type="inferred from homology"/>
<evidence type="ECO:0000256" key="12">
    <source>
        <dbReference type="SAM" id="Phobius"/>
    </source>
</evidence>
<dbReference type="AlphaFoldDB" id="A0A432MEZ9"/>
<comment type="subcellular location">
    <subcellularLocation>
        <location evidence="2">Membrane</location>
        <topology evidence="2">Multi-pass membrane protein</topology>
    </subcellularLocation>
</comment>
<dbReference type="Pfam" id="PF02163">
    <property type="entry name" value="Peptidase_M50"/>
    <property type="match status" value="1"/>
</dbReference>
<keyword evidence="5 12" id="KW-0812">Transmembrane</keyword>
<keyword evidence="9 12" id="KW-1133">Transmembrane helix</keyword>
<dbReference type="PANTHER" id="PTHR39188:SF3">
    <property type="entry name" value="STAGE IV SPORULATION PROTEIN FB"/>
    <property type="match status" value="1"/>
</dbReference>
<keyword evidence="4 14" id="KW-0645">Protease</keyword>
<evidence type="ECO:0000313" key="15">
    <source>
        <dbReference type="Proteomes" id="UP000280296"/>
    </source>
</evidence>
<accession>A0A432MEZ9</accession>
<dbReference type="Proteomes" id="UP000280296">
    <property type="component" value="Unassembled WGS sequence"/>
</dbReference>
<evidence type="ECO:0000256" key="6">
    <source>
        <dbReference type="ARBA" id="ARBA00022723"/>
    </source>
</evidence>
<comment type="cofactor">
    <cofactor evidence="1">
        <name>Zn(2+)</name>
        <dbReference type="ChEBI" id="CHEBI:29105"/>
    </cofactor>
</comment>
<feature type="transmembrane region" description="Helical" evidence="12">
    <location>
        <begin position="12"/>
        <end position="36"/>
    </location>
</feature>